<dbReference type="RefSeq" id="WP_139246027.1">
    <property type="nucleotide sequence ID" value="NZ_FPBA01000027.1"/>
</dbReference>
<organism evidence="1 2">
    <name type="scientific">Geodermatophilus amargosae</name>
    <dbReference type="NCBI Taxonomy" id="1296565"/>
    <lineage>
        <taxon>Bacteria</taxon>
        <taxon>Bacillati</taxon>
        <taxon>Actinomycetota</taxon>
        <taxon>Actinomycetes</taxon>
        <taxon>Geodermatophilales</taxon>
        <taxon>Geodermatophilaceae</taxon>
        <taxon>Geodermatophilus</taxon>
    </lineage>
</organism>
<dbReference type="AlphaFoldDB" id="A0A1I7CW67"/>
<evidence type="ECO:0000313" key="2">
    <source>
        <dbReference type="Proteomes" id="UP000199546"/>
    </source>
</evidence>
<dbReference type="InterPro" id="IPR036514">
    <property type="entry name" value="SGNH_hydro_sf"/>
</dbReference>
<keyword evidence="2" id="KW-1185">Reference proteome</keyword>
<dbReference type="OrthoDB" id="916975at2"/>
<dbReference type="EMBL" id="FPBA01000027">
    <property type="protein sequence ID" value="SFU03616.1"/>
    <property type="molecule type" value="Genomic_DNA"/>
</dbReference>
<dbReference type="SUPFAM" id="SSF52266">
    <property type="entry name" value="SGNH hydrolase"/>
    <property type="match status" value="1"/>
</dbReference>
<sequence>MGQSAGRGFLPSATDFWQANRVPRSPQYPPVAFTQWLHGDSEENYLRRGNRAFSPDSVGYRFNSMGYRGPEFDRDAGDLAVVFVGDSNTFGLGMPYERLWTSLVTKSLADLHGRTVRQFNLGFGATGSDYVAMMVHQSIDALRPDAVCVLWPSTARISWFPTPRRQLFFLPDWRPDFNTEEHAAFLRLSTEAQTFFNFVRNFQLVRARLAECGIPYHWGVLEPVPTEVLQAYTGLDGYVGAWEPVDLARDGRHAGIDSHAEFAAAMVQGMASEGLGPAGTGSAAPQAVAPPRPRARLPVATAPPRVDALFRPARQMITSGRLGRRIRAMRRRDPFIY</sequence>
<evidence type="ECO:0000313" key="1">
    <source>
        <dbReference type="EMBL" id="SFU03616.1"/>
    </source>
</evidence>
<name>A0A1I7CW67_9ACTN</name>
<reference evidence="2" key="1">
    <citation type="submission" date="2016-10" db="EMBL/GenBank/DDBJ databases">
        <authorList>
            <person name="Varghese N."/>
            <person name="Submissions S."/>
        </authorList>
    </citation>
    <scope>NUCLEOTIDE SEQUENCE [LARGE SCALE GENOMIC DNA]</scope>
    <source>
        <strain evidence="2">DSM 46136</strain>
    </source>
</reference>
<evidence type="ECO:0008006" key="3">
    <source>
        <dbReference type="Google" id="ProtNLM"/>
    </source>
</evidence>
<protein>
    <recommendedName>
        <fullName evidence="3">SGNH/GDSL hydrolase family protein</fullName>
    </recommendedName>
</protein>
<dbReference type="Gene3D" id="3.40.50.1110">
    <property type="entry name" value="SGNH hydrolase"/>
    <property type="match status" value="1"/>
</dbReference>
<proteinExistence type="predicted"/>
<accession>A0A1I7CW67</accession>
<dbReference type="Proteomes" id="UP000199546">
    <property type="component" value="Unassembled WGS sequence"/>
</dbReference>
<gene>
    <name evidence="1" type="ORF">SAMN05660657_04961</name>
</gene>
<dbReference type="STRING" id="1296565.SAMN05660657_04961"/>